<dbReference type="InterPro" id="IPR011042">
    <property type="entry name" value="6-blade_b-propeller_TolB-like"/>
</dbReference>
<dbReference type="SUPFAM" id="SSF82171">
    <property type="entry name" value="DPP6 N-terminal domain-like"/>
    <property type="match status" value="1"/>
</dbReference>
<evidence type="ECO:0008006" key="4">
    <source>
        <dbReference type="Google" id="ProtNLM"/>
    </source>
</evidence>
<protein>
    <recommendedName>
        <fullName evidence="4">TolB-like translocation protein</fullName>
    </recommendedName>
</protein>
<evidence type="ECO:0000256" key="1">
    <source>
        <dbReference type="SAM" id="MobiDB-lite"/>
    </source>
</evidence>
<comment type="caution">
    <text evidence="2">The sequence shown here is derived from an EMBL/GenBank/DDBJ whole genome shotgun (WGS) entry which is preliminary data.</text>
</comment>
<evidence type="ECO:0000313" key="3">
    <source>
        <dbReference type="Proteomes" id="UP000468687"/>
    </source>
</evidence>
<evidence type="ECO:0000313" key="2">
    <source>
        <dbReference type="EMBL" id="NEN79437.1"/>
    </source>
</evidence>
<reference evidence="2 3" key="1">
    <citation type="journal article" date="2014" name="Int. J. Syst. Evol. Microbiol.">
        <title>Nocardioides zeae sp. nov., isolated from the stem of Zea mays.</title>
        <authorList>
            <person name="Glaeser S.P."/>
            <person name="McInroy J.A."/>
            <person name="Busse H.J."/>
            <person name="Kampfer P."/>
        </authorList>
    </citation>
    <scope>NUCLEOTIDE SEQUENCE [LARGE SCALE GENOMIC DNA]</scope>
    <source>
        <strain evidence="2 3">JCM 30728</strain>
    </source>
</reference>
<dbReference type="Proteomes" id="UP000468687">
    <property type="component" value="Unassembled WGS sequence"/>
</dbReference>
<keyword evidence="3" id="KW-1185">Reference proteome</keyword>
<proteinExistence type="predicted"/>
<dbReference type="Pfam" id="PF07676">
    <property type="entry name" value="PD40"/>
    <property type="match status" value="1"/>
</dbReference>
<dbReference type="InterPro" id="IPR011659">
    <property type="entry name" value="WD40"/>
</dbReference>
<organism evidence="2 3">
    <name type="scientific">Nocardioides zeae</name>
    <dbReference type="NCBI Taxonomy" id="1457234"/>
    <lineage>
        <taxon>Bacteria</taxon>
        <taxon>Bacillati</taxon>
        <taxon>Actinomycetota</taxon>
        <taxon>Actinomycetes</taxon>
        <taxon>Propionibacteriales</taxon>
        <taxon>Nocardioidaceae</taxon>
        <taxon>Nocardioides</taxon>
    </lineage>
</organism>
<sequence>MTGRTTGRTTGPTTGPTTGRGRLAVLGATVLAVTLPVTGVALHQAAQQRARAQAPPSVPVAAGPMTGLPDDEARLVFRHTGLDRDYGHLASVALADPGGPRSISGTACDRVDAVPGRASCLRVERGVVTRYSLVELDARLAETATVSLPGIPSRTRLSPDGSLVATTTFVTGHSYQQSGFSTATEIRSTDGGADAGDLEAFRLVLDGREVRPADRNVWGVTFVDDRTFWATVATGGSTYLVRGDLGARSLTAVRSDVECPSLSPDGARLAYKVDDPGPGTHWSFAVLDLTTGRETVLAGETRGVDDQAAWLDDDTLLYGVSRSDEPGVSDVWSLDVDRADALPDLLVEQAWSPAVVRPER</sequence>
<feature type="region of interest" description="Disordered" evidence="1">
    <location>
        <begin position="1"/>
        <end position="21"/>
    </location>
</feature>
<dbReference type="RefSeq" id="WP_163772965.1">
    <property type="nucleotide sequence ID" value="NZ_JAAGXA010000009.1"/>
</dbReference>
<name>A0A6P0HMJ2_9ACTN</name>
<gene>
    <name evidence="2" type="ORF">G3T38_14225</name>
</gene>
<dbReference type="EMBL" id="JAAGXA010000009">
    <property type="protein sequence ID" value="NEN79437.1"/>
    <property type="molecule type" value="Genomic_DNA"/>
</dbReference>
<accession>A0A6P0HMJ2</accession>
<dbReference type="Gene3D" id="2.120.10.30">
    <property type="entry name" value="TolB, C-terminal domain"/>
    <property type="match status" value="1"/>
</dbReference>
<dbReference type="AlphaFoldDB" id="A0A6P0HMJ2"/>